<protein>
    <submittedName>
        <fullName evidence="6">Radical SAM domain-containing protein</fullName>
    </submittedName>
</protein>
<comment type="caution">
    <text evidence="6">The sequence shown here is derived from an EMBL/GenBank/DDBJ whole genome shotgun (WGS) entry which is preliminary data.</text>
</comment>
<name>A0A554LKZ9_9BACT</name>
<dbReference type="InterPro" id="IPR050377">
    <property type="entry name" value="Radical_SAM_PqqE_MftC-like"/>
</dbReference>
<dbReference type="InterPro" id="IPR013785">
    <property type="entry name" value="Aldolase_TIM"/>
</dbReference>
<evidence type="ECO:0000256" key="1">
    <source>
        <dbReference type="ARBA" id="ARBA00022691"/>
    </source>
</evidence>
<evidence type="ECO:0000259" key="5">
    <source>
        <dbReference type="PROSITE" id="PS51918"/>
    </source>
</evidence>
<gene>
    <name evidence="6" type="ORF">CEN91_216</name>
</gene>
<feature type="domain" description="Radical SAM core" evidence="5">
    <location>
        <begin position="238"/>
        <end position="442"/>
    </location>
</feature>
<evidence type="ECO:0000313" key="6">
    <source>
        <dbReference type="EMBL" id="TSC93551.1"/>
    </source>
</evidence>
<dbReference type="InterPro" id="IPR058240">
    <property type="entry name" value="rSAM_sf"/>
</dbReference>
<evidence type="ECO:0000256" key="2">
    <source>
        <dbReference type="ARBA" id="ARBA00022723"/>
    </source>
</evidence>
<sequence>MNDKKYIFFRDDDVCRLNQSFLSFFKLFLRRRVPMVYGVIPARLENKLADFLLKQKKKNPDLIDIAQHGWSHRNYGFKTRSKYEFGSSRKYIEQKIDILKGYLQMHKGFDADFSKIFIPPFHGYNFDTLKIINFLAERKNINIFSSGAKTFPKEKKFLDLPTLINFSPQQNFCNEKYLKEILESIHKNFQNHSALGILFHHEKYDFKKRQLIKKFLHSLKKYQPIDFVLPSKLAKNRKISKIDLTLEITNRCNLKCKACDIWQEKLKKNLNFKTFKYVMNEFLKFYSIGSVSLTGGEPFLNPDLDKIVQFLISLKEKKMIDSIGIYTNGFAGRKIVNFFNSNHDFAKFVELGISLDGNRTNHNYLRGNPHSYENVKNLIKDIKRMFPKIVLSIKFTISKKNYKDLLKIYLFCRNQKFGFLPKFVELNTKNYYHRSQKKQNINFLLSKNENDELKLMLWKIKQKENKYMEKIIDDNLINVLIHYTKRGYEILKNCFVPMYTLFISHKGDVFPCLYVNPVTNIYENAWLKKIMGSNHINLIKDGIDLHCEKCFAYHGYLKNLSLY</sequence>
<dbReference type="Gene3D" id="3.20.20.70">
    <property type="entry name" value="Aldolase class I"/>
    <property type="match status" value="1"/>
</dbReference>
<evidence type="ECO:0000313" key="7">
    <source>
        <dbReference type="Proteomes" id="UP000315589"/>
    </source>
</evidence>
<dbReference type="PANTHER" id="PTHR11228">
    <property type="entry name" value="RADICAL SAM DOMAIN PROTEIN"/>
    <property type="match status" value="1"/>
</dbReference>
<dbReference type="PANTHER" id="PTHR11228:SF7">
    <property type="entry name" value="PQQA PEPTIDE CYCLASE"/>
    <property type="match status" value="1"/>
</dbReference>
<accession>A0A554LKZ9</accession>
<evidence type="ECO:0000256" key="3">
    <source>
        <dbReference type="ARBA" id="ARBA00023004"/>
    </source>
</evidence>
<dbReference type="PROSITE" id="PS51918">
    <property type="entry name" value="RADICAL_SAM"/>
    <property type="match status" value="1"/>
</dbReference>
<dbReference type="GO" id="GO:0051536">
    <property type="term" value="F:iron-sulfur cluster binding"/>
    <property type="evidence" value="ECO:0007669"/>
    <property type="project" value="UniProtKB-KW"/>
</dbReference>
<dbReference type="InterPro" id="IPR007197">
    <property type="entry name" value="rSAM"/>
</dbReference>
<reference evidence="6 7" key="1">
    <citation type="submission" date="2017-07" db="EMBL/GenBank/DDBJ databases">
        <title>Mechanisms for carbon and nitrogen cycling indicate functional differentiation within the Candidate Phyla Radiation.</title>
        <authorList>
            <person name="Danczak R.E."/>
            <person name="Johnston M.D."/>
            <person name="Kenah C."/>
            <person name="Slattery M."/>
            <person name="Wrighton K.C."/>
            <person name="Wilkins M.J."/>
        </authorList>
    </citation>
    <scope>NUCLEOTIDE SEQUENCE [LARGE SCALE GENOMIC DNA]</scope>
    <source>
        <strain evidence="6">Licking1014_85</strain>
    </source>
</reference>
<keyword evidence="4" id="KW-0411">Iron-sulfur</keyword>
<dbReference type="SFLD" id="SFLDS00029">
    <property type="entry name" value="Radical_SAM"/>
    <property type="match status" value="1"/>
</dbReference>
<dbReference type="GO" id="GO:0046872">
    <property type="term" value="F:metal ion binding"/>
    <property type="evidence" value="ECO:0007669"/>
    <property type="project" value="UniProtKB-KW"/>
</dbReference>
<dbReference type="EMBL" id="VMGI01000023">
    <property type="protein sequence ID" value="TSC93551.1"/>
    <property type="molecule type" value="Genomic_DNA"/>
</dbReference>
<keyword evidence="3" id="KW-0408">Iron</keyword>
<keyword evidence="1" id="KW-0949">S-adenosyl-L-methionine</keyword>
<dbReference type="AlphaFoldDB" id="A0A554LKZ9"/>
<dbReference type="GO" id="GO:0003824">
    <property type="term" value="F:catalytic activity"/>
    <property type="evidence" value="ECO:0007669"/>
    <property type="project" value="InterPro"/>
</dbReference>
<dbReference type="Pfam" id="PF04055">
    <property type="entry name" value="Radical_SAM"/>
    <property type="match status" value="1"/>
</dbReference>
<dbReference type="SFLD" id="SFLDG01067">
    <property type="entry name" value="SPASM/twitch_domain_containing"/>
    <property type="match status" value="1"/>
</dbReference>
<dbReference type="Proteomes" id="UP000315589">
    <property type="component" value="Unassembled WGS sequence"/>
</dbReference>
<dbReference type="Gene3D" id="3.20.20.370">
    <property type="entry name" value="Glycoside hydrolase/deacetylase"/>
    <property type="match status" value="1"/>
</dbReference>
<dbReference type="CDD" id="cd21109">
    <property type="entry name" value="SPASM"/>
    <property type="match status" value="1"/>
</dbReference>
<evidence type="ECO:0000256" key="4">
    <source>
        <dbReference type="ARBA" id="ARBA00023014"/>
    </source>
</evidence>
<organism evidence="6 7">
    <name type="scientific">Candidatus Berkelbacteria bacterium Licking1014_85</name>
    <dbReference type="NCBI Taxonomy" id="2017148"/>
    <lineage>
        <taxon>Bacteria</taxon>
        <taxon>Candidatus Berkelbacteria</taxon>
    </lineage>
</organism>
<dbReference type="CDD" id="cd01335">
    <property type="entry name" value="Radical_SAM"/>
    <property type="match status" value="1"/>
</dbReference>
<dbReference type="SUPFAM" id="SSF102114">
    <property type="entry name" value="Radical SAM enzymes"/>
    <property type="match status" value="1"/>
</dbReference>
<proteinExistence type="predicted"/>
<keyword evidence="2" id="KW-0479">Metal-binding</keyword>